<feature type="region of interest" description="Disordered" evidence="1">
    <location>
        <begin position="314"/>
        <end position="364"/>
    </location>
</feature>
<organism evidence="3 4">
    <name type="scientific">Melanomma pulvis-pyrius CBS 109.77</name>
    <dbReference type="NCBI Taxonomy" id="1314802"/>
    <lineage>
        <taxon>Eukaryota</taxon>
        <taxon>Fungi</taxon>
        <taxon>Dikarya</taxon>
        <taxon>Ascomycota</taxon>
        <taxon>Pezizomycotina</taxon>
        <taxon>Dothideomycetes</taxon>
        <taxon>Pleosporomycetidae</taxon>
        <taxon>Pleosporales</taxon>
        <taxon>Melanommataceae</taxon>
        <taxon>Melanomma</taxon>
    </lineage>
</organism>
<dbReference type="EMBL" id="MU002143">
    <property type="protein sequence ID" value="KAF2789366.1"/>
    <property type="molecule type" value="Genomic_DNA"/>
</dbReference>
<feature type="compositionally biased region" description="Polar residues" evidence="1">
    <location>
        <begin position="270"/>
        <end position="285"/>
    </location>
</feature>
<keyword evidence="4" id="KW-1185">Reference proteome</keyword>
<protein>
    <submittedName>
        <fullName evidence="3">Uncharacterized protein</fullName>
    </submittedName>
</protein>
<keyword evidence="2" id="KW-1133">Transmembrane helix</keyword>
<evidence type="ECO:0000313" key="3">
    <source>
        <dbReference type="EMBL" id="KAF2789366.1"/>
    </source>
</evidence>
<feature type="transmembrane region" description="Helical" evidence="2">
    <location>
        <begin position="40"/>
        <end position="59"/>
    </location>
</feature>
<feature type="region of interest" description="Disordered" evidence="1">
    <location>
        <begin position="233"/>
        <end position="285"/>
    </location>
</feature>
<keyword evidence="2" id="KW-0472">Membrane</keyword>
<evidence type="ECO:0000256" key="2">
    <source>
        <dbReference type="SAM" id="Phobius"/>
    </source>
</evidence>
<proteinExistence type="predicted"/>
<reference evidence="3" key="1">
    <citation type="journal article" date="2020" name="Stud. Mycol.">
        <title>101 Dothideomycetes genomes: a test case for predicting lifestyles and emergence of pathogens.</title>
        <authorList>
            <person name="Haridas S."/>
            <person name="Albert R."/>
            <person name="Binder M."/>
            <person name="Bloem J."/>
            <person name="Labutti K."/>
            <person name="Salamov A."/>
            <person name="Andreopoulos B."/>
            <person name="Baker S."/>
            <person name="Barry K."/>
            <person name="Bills G."/>
            <person name="Bluhm B."/>
            <person name="Cannon C."/>
            <person name="Castanera R."/>
            <person name="Culley D."/>
            <person name="Daum C."/>
            <person name="Ezra D."/>
            <person name="Gonzalez J."/>
            <person name="Henrissat B."/>
            <person name="Kuo A."/>
            <person name="Liang C."/>
            <person name="Lipzen A."/>
            <person name="Lutzoni F."/>
            <person name="Magnuson J."/>
            <person name="Mondo S."/>
            <person name="Nolan M."/>
            <person name="Ohm R."/>
            <person name="Pangilinan J."/>
            <person name="Park H.-J."/>
            <person name="Ramirez L."/>
            <person name="Alfaro M."/>
            <person name="Sun H."/>
            <person name="Tritt A."/>
            <person name="Yoshinaga Y."/>
            <person name="Zwiers L.-H."/>
            <person name="Turgeon B."/>
            <person name="Goodwin S."/>
            <person name="Spatafora J."/>
            <person name="Crous P."/>
            <person name="Grigoriev I."/>
        </authorList>
    </citation>
    <scope>NUCLEOTIDE SEQUENCE</scope>
    <source>
        <strain evidence="3">CBS 109.77</strain>
    </source>
</reference>
<evidence type="ECO:0000256" key="1">
    <source>
        <dbReference type="SAM" id="MobiDB-lite"/>
    </source>
</evidence>
<feature type="compositionally biased region" description="Acidic residues" evidence="1">
    <location>
        <begin position="319"/>
        <end position="338"/>
    </location>
</feature>
<evidence type="ECO:0000313" key="4">
    <source>
        <dbReference type="Proteomes" id="UP000799757"/>
    </source>
</evidence>
<gene>
    <name evidence="3" type="ORF">K505DRAFT_365683</name>
</gene>
<dbReference type="AlphaFoldDB" id="A0A6A6WZ40"/>
<dbReference type="Proteomes" id="UP000799757">
    <property type="component" value="Unassembled WGS sequence"/>
</dbReference>
<accession>A0A6A6WZ40</accession>
<sequence length="364" mass="40475">MVPTPTVSIGPPIILPDWAQPARRDASDACSSNATTIKPATIFGVVLGILAFGVLAYWIPKRLVPWYQAGRAKVAAEKRRMSDHEFWLKYVRSSSPPRLESIRSLDSTAGIQTAIDGVWIDPGESDLPFRNLAAQPNHAAVKATDFYIPEDHDQVQVSPIGVILEDPPTRLFRNGAPTLRVKPQTPPHYALRNHHPVARPNAYQKVGNVFRQSPFPLPGTVHPQFPTVGDYIHGRGEFSKPSKLQRPVKEYSRPISDVEHSSYESGPRESFQTSRTGVTDISTNPSIHDATSMVVLSARGRLTEVRRNNRVDGAVFVVGDDDDDDDDEEEEEEEEEEEGGKKYAICGLPLDSMQKVQNRQKVRD</sequence>
<keyword evidence="2" id="KW-0812">Transmembrane</keyword>
<feature type="compositionally biased region" description="Basic and acidic residues" evidence="1">
    <location>
        <begin position="247"/>
        <end position="262"/>
    </location>
</feature>
<name>A0A6A6WZ40_9PLEO</name>